<dbReference type="AlphaFoldDB" id="A0A8H6NGE5"/>
<feature type="region of interest" description="Disordered" evidence="1">
    <location>
        <begin position="113"/>
        <end position="149"/>
    </location>
</feature>
<sequence length="149" mass="15955">MTGLRVTSRGSDTPRFRRQISRVTSRGDGRSISKCEELSRTGSTKADLDYGQAAWEAEGCSSGTAATFLSLTLKKKPPRHPSLLGGTPGEEKQWLKTLPQDTAAPVWACKHATGPRKNQVLSGPRVETSSTFPPSGSPDELPFSRKAGG</sequence>
<gene>
    <name evidence="2" type="ORF">CPLU01_06142</name>
</gene>
<name>A0A8H6NGE5_9PEZI</name>
<dbReference type="EMBL" id="WIGO01000069">
    <property type="protein sequence ID" value="KAF6832459.1"/>
    <property type="molecule type" value="Genomic_DNA"/>
</dbReference>
<reference evidence="2" key="1">
    <citation type="journal article" date="2020" name="Phytopathology">
        <title>Genome Sequence Resources of Colletotrichum truncatum, C. plurivorum, C. musicola, and C. sojae: Four Species Pathogenic to Soybean (Glycine max).</title>
        <authorList>
            <person name="Rogerio F."/>
            <person name="Boufleur T.R."/>
            <person name="Ciampi-Guillardi M."/>
            <person name="Sukno S.A."/>
            <person name="Thon M.R."/>
            <person name="Massola Junior N.S."/>
            <person name="Baroncelli R."/>
        </authorList>
    </citation>
    <scope>NUCLEOTIDE SEQUENCE</scope>
    <source>
        <strain evidence="2">LFN00145</strain>
    </source>
</reference>
<feature type="compositionally biased region" description="Basic and acidic residues" evidence="1">
    <location>
        <begin position="25"/>
        <end position="39"/>
    </location>
</feature>
<accession>A0A8H6NGE5</accession>
<keyword evidence="3" id="KW-1185">Reference proteome</keyword>
<feature type="region of interest" description="Disordered" evidence="1">
    <location>
        <begin position="1"/>
        <end position="46"/>
    </location>
</feature>
<dbReference type="Proteomes" id="UP000654918">
    <property type="component" value="Unassembled WGS sequence"/>
</dbReference>
<evidence type="ECO:0000256" key="1">
    <source>
        <dbReference type="SAM" id="MobiDB-lite"/>
    </source>
</evidence>
<comment type="caution">
    <text evidence="2">The sequence shown here is derived from an EMBL/GenBank/DDBJ whole genome shotgun (WGS) entry which is preliminary data.</text>
</comment>
<protein>
    <submittedName>
        <fullName evidence="2">Uncharacterized protein</fullName>
    </submittedName>
</protein>
<evidence type="ECO:0000313" key="3">
    <source>
        <dbReference type="Proteomes" id="UP000654918"/>
    </source>
</evidence>
<proteinExistence type="predicted"/>
<organism evidence="2 3">
    <name type="scientific">Colletotrichum plurivorum</name>
    <dbReference type="NCBI Taxonomy" id="2175906"/>
    <lineage>
        <taxon>Eukaryota</taxon>
        <taxon>Fungi</taxon>
        <taxon>Dikarya</taxon>
        <taxon>Ascomycota</taxon>
        <taxon>Pezizomycotina</taxon>
        <taxon>Sordariomycetes</taxon>
        <taxon>Hypocreomycetidae</taxon>
        <taxon>Glomerellales</taxon>
        <taxon>Glomerellaceae</taxon>
        <taxon>Colletotrichum</taxon>
        <taxon>Colletotrichum orchidearum species complex</taxon>
    </lineage>
</organism>
<evidence type="ECO:0000313" key="2">
    <source>
        <dbReference type="EMBL" id="KAF6832459.1"/>
    </source>
</evidence>